<reference evidence="2 3" key="1">
    <citation type="submission" date="2018-11" db="EMBL/GenBank/DDBJ databases">
        <title>Sequencing the genomes of 1000 actinobacteria strains.</title>
        <authorList>
            <person name="Klenk H.-P."/>
        </authorList>
    </citation>
    <scope>NUCLEOTIDE SEQUENCE [LARGE SCALE GENOMIC DNA]</scope>
    <source>
        <strain evidence="2 3">DSM 11294</strain>
    </source>
</reference>
<gene>
    <name evidence="2" type="ORF">EDD31_0258</name>
</gene>
<feature type="transmembrane region" description="Helical" evidence="1">
    <location>
        <begin position="157"/>
        <end position="178"/>
    </location>
</feature>
<sequence>MNDGAGSAPSGRQVRRWTARRRRARAPLATADFLADLYNAALTVAIAVAMTLAGAQAFGADLTTLPESPGHARGLDPIWLVLLAALAASAGAIALAARLGPVSLGPTRAAWWLPLPVDRRGLLRPNAFVWPVVGAGLGCVIGAAVTLASAAPARGHVVAGTLAGGAVLSAVTLGVGLTQTDPARHRRLRHGADLVLGLGPVVVLALALLGLPAPIPRPEELGSVAVVASLTTLALVVRLDRRLDQLTDRSLRQGGAAAYGAFGATLSVDTRALSQALTARAERPERRSRTFGLVRRAPLRLAAPAALITADLLLVLRERRRPVQLLVAMCLPLLALAVAAPLPALVVVVFAAGAYLAAVTGAEGARRAEAAPMLDVLLPLGGRAVRLSRLLTPALAVTLWSVPMHLALAWRLAPEGLSAAPGWLLLGVLAAPAWAAGAVRGAYRPEQPIAGQLVHTPMGSFDPTVVLALLRGPDLALMCAVPALIAVATGSVSVWLLLAQGIGAAIATLVVVLSARR</sequence>
<feature type="transmembrane region" description="Helical" evidence="1">
    <location>
        <begin position="297"/>
        <end position="316"/>
    </location>
</feature>
<evidence type="ECO:0008006" key="4">
    <source>
        <dbReference type="Google" id="ProtNLM"/>
    </source>
</evidence>
<feature type="transmembrane region" description="Helical" evidence="1">
    <location>
        <begin position="78"/>
        <end position="99"/>
    </location>
</feature>
<feature type="transmembrane region" description="Helical" evidence="1">
    <location>
        <begin position="422"/>
        <end position="443"/>
    </location>
</feature>
<dbReference type="AlphaFoldDB" id="A0A3N2B9H1"/>
<dbReference type="RefSeq" id="WP_123302569.1">
    <property type="nucleotide sequence ID" value="NZ_RKHK01000001.1"/>
</dbReference>
<accession>A0A3N2B9H1</accession>
<feature type="transmembrane region" description="Helical" evidence="1">
    <location>
        <begin position="128"/>
        <end position="151"/>
    </location>
</feature>
<protein>
    <recommendedName>
        <fullName evidence="4">ABC-2 type transport system permease protein</fullName>
    </recommendedName>
</protein>
<feature type="transmembrane region" description="Helical" evidence="1">
    <location>
        <begin position="190"/>
        <end position="215"/>
    </location>
</feature>
<proteinExistence type="predicted"/>
<feature type="transmembrane region" description="Helical" evidence="1">
    <location>
        <begin position="336"/>
        <end position="358"/>
    </location>
</feature>
<keyword evidence="3" id="KW-1185">Reference proteome</keyword>
<feature type="transmembrane region" description="Helical" evidence="1">
    <location>
        <begin position="494"/>
        <end position="515"/>
    </location>
</feature>
<dbReference type="Pfam" id="PF19814">
    <property type="entry name" value="DUF6297"/>
    <property type="match status" value="1"/>
</dbReference>
<dbReference type="EMBL" id="RKHK01000001">
    <property type="protein sequence ID" value="ROR71919.1"/>
    <property type="molecule type" value="Genomic_DNA"/>
</dbReference>
<dbReference type="Proteomes" id="UP000280668">
    <property type="component" value="Unassembled WGS sequence"/>
</dbReference>
<comment type="caution">
    <text evidence="2">The sequence shown here is derived from an EMBL/GenBank/DDBJ whole genome shotgun (WGS) entry which is preliminary data.</text>
</comment>
<dbReference type="OrthoDB" id="4922321at2"/>
<organism evidence="2 3">
    <name type="scientific">Bogoriella caseilytica</name>
    <dbReference type="NCBI Taxonomy" id="56055"/>
    <lineage>
        <taxon>Bacteria</taxon>
        <taxon>Bacillati</taxon>
        <taxon>Actinomycetota</taxon>
        <taxon>Actinomycetes</taxon>
        <taxon>Micrococcales</taxon>
        <taxon>Bogoriellaceae</taxon>
        <taxon>Bogoriella</taxon>
    </lineage>
</organism>
<feature type="transmembrane region" description="Helical" evidence="1">
    <location>
        <begin position="221"/>
        <end position="239"/>
    </location>
</feature>
<dbReference type="InterPro" id="IPR046264">
    <property type="entry name" value="DUF6297"/>
</dbReference>
<name>A0A3N2B9H1_9MICO</name>
<evidence type="ECO:0000313" key="2">
    <source>
        <dbReference type="EMBL" id="ROR71919.1"/>
    </source>
</evidence>
<feature type="transmembrane region" description="Helical" evidence="1">
    <location>
        <begin position="464"/>
        <end position="488"/>
    </location>
</feature>
<evidence type="ECO:0000313" key="3">
    <source>
        <dbReference type="Proteomes" id="UP000280668"/>
    </source>
</evidence>
<keyword evidence="1" id="KW-0472">Membrane</keyword>
<feature type="transmembrane region" description="Helical" evidence="1">
    <location>
        <begin position="37"/>
        <end position="58"/>
    </location>
</feature>
<keyword evidence="1" id="KW-0812">Transmembrane</keyword>
<keyword evidence="1" id="KW-1133">Transmembrane helix</keyword>
<evidence type="ECO:0000256" key="1">
    <source>
        <dbReference type="SAM" id="Phobius"/>
    </source>
</evidence>
<feature type="transmembrane region" description="Helical" evidence="1">
    <location>
        <begin position="390"/>
        <end position="410"/>
    </location>
</feature>